<evidence type="ECO:0000313" key="19">
    <source>
        <dbReference type="Proteomes" id="UP001151287"/>
    </source>
</evidence>
<keyword evidence="11 16" id="KW-0472">Membrane</keyword>
<evidence type="ECO:0000256" key="2">
    <source>
        <dbReference type="ARBA" id="ARBA00004906"/>
    </source>
</evidence>
<dbReference type="EC" id="2.3.2.27" evidence="3"/>
<keyword evidence="5 16" id="KW-0812">Transmembrane</keyword>
<evidence type="ECO:0000256" key="9">
    <source>
        <dbReference type="ARBA" id="ARBA00022833"/>
    </source>
</evidence>
<evidence type="ECO:0000256" key="7">
    <source>
        <dbReference type="ARBA" id="ARBA00022729"/>
    </source>
</evidence>
<dbReference type="GO" id="GO:0012505">
    <property type="term" value="C:endomembrane system"/>
    <property type="evidence" value="ECO:0007669"/>
    <property type="project" value="UniProtKB-SubCell"/>
</dbReference>
<comment type="caution">
    <text evidence="18">The sequence shown here is derived from an EMBL/GenBank/DDBJ whole genome shotgun (WGS) entry which is preliminary data.</text>
</comment>
<evidence type="ECO:0000256" key="12">
    <source>
        <dbReference type="ARBA" id="ARBA00023180"/>
    </source>
</evidence>
<proteinExistence type="predicted"/>
<dbReference type="Pfam" id="PF13639">
    <property type="entry name" value="zf-RING_2"/>
    <property type="match status" value="1"/>
</dbReference>
<evidence type="ECO:0000313" key="18">
    <source>
        <dbReference type="EMBL" id="KAJ1685834.1"/>
    </source>
</evidence>
<evidence type="ECO:0000256" key="4">
    <source>
        <dbReference type="ARBA" id="ARBA00022679"/>
    </source>
</evidence>
<evidence type="ECO:0000256" key="16">
    <source>
        <dbReference type="SAM" id="Phobius"/>
    </source>
</evidence>
<dbReference type="InterPro" id="IPR003137">
    <property type="entry name" value="PA_domain"/>
</dbReference>
<evidence type="ECO:0000256" key="5">
    <source>
        <dbReference type="ARBA" id="ARBA00022692"/>
    </source>
</evidence>
<dbReference type="Pfam" id="PF02225">
    <property type="entry name" value="PA"/>
    <property type="match status" value="1"/>
</dbReference>
<dbReference type="PANTHER" id="PTHR47168">
    <property type="entry name" value="RING ZINC FINGER DOMAIN SUPERFAMILY PROTEIN-RELATED"/>
    <property type="match status" value="1"/>
</dbReference>
<evidence type="ECO:0000256" key="15">
    <source>
        <dbReference type="SAM" id="MobiDB-lite"/>
    </source>
</evidence>
<comment type="catalytic activity">
    <reaction evidence="1">
        <text>S-ubiquitinyl-[E2 ubiquitin-conjugating enzyme]-L-cysteine + [acceptor protein]-L-lysine = [E2 ubiquitin-conjugating enzyme]-L-cysteine + N(6)-ubiquitinyl-[acceptor protein]-L-lysine.</text>
        <dbReference type="EC" id="2.3.2.27"/>
    </reaction>
</comment>
<keyword evidence="9" id="KW-0862">Zinc</keyword>
<organism evidence="18 19">
    <name type="scientific">Rhynchospora breviuscula</name>
    <dbReference type="NCBI Taxonomy" id="2022672"/>
    <lineage>
        <taxon>Eukaryota</taxon>
        <taxon>Viridiplantae</taxon>
        <taxon>Streptophyta</taxon>
        <taxon>Embryophyta</taxon>
        <taxon>Tracheophyta</taxon>
        <taxon>Spermatophyta</taxon>
        <taxon>Magnoliopsida</taxon>
        <taxon>Liliopsida</taxon>
        <taxon>Poales</taxon>
        <taxon>Cyperaceae</taxon>
        <taxon>Cyperoideae</taxon>
        <taxon>Rhynchosporeae</taxon>
        <taxon>Rhynchospora</taxon>
    </lineage>
</organism>
<dbReference type="CDD" id="cd02123">
    <property type="entry name" value="PA_C_RZF_like"/>
    <property type="match status" value="1"/>
</dbReference>
<dbReference type="PROSITE" id="PS50089">
    <property type="entry name" value="ZF_RING_2"/>
    <property type="match status" value="1"/>
</dbReference>
<keyword evidence="7" id="KW-0732">Signal</keyword>
<dbReference type="GO" id="GO:0005737">
    <property type="term" value="C:cytoplasm"/>
    <property type="evidence" value="ECO:0007669"/>
    <property type="project" value="UniProtKB-ARBA"/>
</dbReference>
<keyword evidence="19" id="KW-1185">Reference proteome</keyword>
<feature type="transmembrane region" description="Helical" evidence="16">
    <location>
        <begin position="173"/>
        <end position="197"/>
    </location>
</feature>
<dbReference type="FunFam" id="3.30.40.10:FF:000388">
    <property type="entry name" value="Putative RING zinc finger domain superfamily protein"/>
    <property type="match status" value="1"/>
</dbReference>
<keyword evidence="8 14" id="KW-0863">Zinc-finger</keyword>
<evidence type="ECO:0000259" key="17">
    <source>
        <dbReference type="PROSITE" id="PS50089"/>
    </source>
</evidence>
<reference evidence="18" key="1">
    <citation type="journal article" date="2022" name="Cell">
        <title>Repeat-based holocentromeres influence genome architecture and karyotype evolution.</title>
        <authorList>
            <person name="Hofstatter P.G."/>
            <person name="Thangavel G."/>
            <person name="Lux T."/>
            <person name="Neumann P."/>
            <person name="Vondrak T."/>
            <person name="Novak P."/>
            <person name="Zhang M."/>
            <person name="Costa L."/>
            <person name="Castellani M."/>
            <person name="Scott A."/>
            <person name="Toegelov H."/>
            <person name="Fuchs J."/>
            <person name="Mata-Sucre Y."/>
            <person name="Dias Y."/>
            <person name="Vanzela A.L.L."/>
            <person name="Huettel B."/>
            <person name="Almeida C.C.S."/>
            <person name="Simkova H."/>
            <person name="Souza G."/>
            <person name="Pedrosa-Harand A."/>
            <person name="Macas J."/>
            <person name="Mayer K.F.X."/>
            <person name="Houben A."/>
            <person name="Marques A."/>
        </authorList>
    </citation>
    <scope>NUCLEOTIDE SEQUENCE</scope>
    <source>
        <strain evidence="18">RhyBre1mFocal</strain>
    </source>
</reference>
<evidence type="ECO:0000256" key="1">
    <source>
        <dbReference type="ARBA" id="ARBA00000900"/>
    </source>
</evidence>
<evidence type="ECO:0000256" key="8">
    <source>
        <dbReference type="ARBA" id="ARBA00022771"/>
    </source>
</evidence>
<evidence type="ECO:0000256" key="6">
    <source>
        <dbReference type="ARBA" id="ARBA00022723"/>
    </source>
</evidence>
<dbReference type="OrthoDB" id="8062037at2759"/>
<dbReference type="GO" id="GO:0061630">
    <property type="term" value="F:ubiquitin protein ligase activity"/>
    <property type="evidence" value="ECO:0007669"/>
    <property type="project" value="UniProtKB-EC"/>
</dbReference>
<dbReference type="Gene3D" id="3.50.30.30">
    <property type="match status" value="1"/>
</dbReference>
<dbReference type="InterPro" id="IPR044744">
    <property type="entry name" value="ZNRF4/RNF13/RNF167_PA"/>
</dbReference>
<dbReference type="GO" id="GO:0008270">
    <property type="term" value="F:zinc ion binding"/>
    <property type="evidence" value="ECO:0007669"/>
    <property type="project" value="UniProtKB-KW"/>
</dbReference>
<dbReference type="AlphaFoldDB" id="A0A9Q0C210"/>
<evidence type="ECO:0000256" key="10">
    <source>
        <dbReference type="ARBA" id="ARBA00022989"/>
    </source>
</evidence>
<gene>
    <name evidence="18" type="ORF">LUZ63_017224</name>
</gene>
<keyword evidence="6" id="KW-0479">Metal-binding</keyword>
<evidence type="ECO:0000256" key="3">
    <source>
        <dbReference type="ARBA" id="ARBA00012483"/>
    </source>
</evidence>
<dbReference type="InterPro" id="IPR046450">
    <property type="entry name" value="PA_dom_sf"/>
</dbReference>
<comment type="subcellular location">
    <subcellularLocation>
        <location evidence="13">Endomembrane system</location>
        <topology evidence="13">Single-pass type I membrane protein</topology>
    </subcellularLocation>
</comment>
<comment type="pathway">
    <text evidence="2">Protein modification; protein ubiquitination.</text>
</comment>
<feature type="region of interest" description="Disordered" evidence="15">
    <location>
        <begin position="330"/>
        <end position="356"/>
    </location>
</feature>
<dbReference type="PANTHER" id="PTHR47168:SF1">
    <property type="entry name" value="OS02G0798600 PROTEIN"/>
    <property type="match status" value="1"/>
</dbReference>
<dbReference type="InterPro" id="IPR013083">
    <property type="entry name" value="Znf_RING/FYVE/PHD"/>
</dbReference>
<dbReference type="InterPro" id="IPR051653">
    <property type="entry name" value="E3_ligase_sorting_rcpt"/>
</dbReference>
<keyword evidence="4" id="KW-0808">Transferase</keyword>
<evidence type="ECO:0000256" key="13">
    <source>
        <dbReference type="ARBA" id="ARBA00046288"/>
    </source>
</evidence>
<dbReference type="Gene3D" id="3.30.40.10">
    <property type="entry name" value="Zinc/RING finger domain, C3HC4 (zinc finger)"/>
    <property type="match status" value="1"/>
</dbReference>
<sequence length="356" mass="38819">MNFLIAQRCVLLVVIVIYCFLGVVNGSITVVGRSPALSFDDSEALFGPQIKEAHGTLHVARPLDACSPLKNLLVNSSSSHFALIIRGGCSFQTKVRMAQAAGFDVAIVYNDKSGNWLLIMEGDAKNIKIPAIFISLESGKTLMDYAGQTGVDVTITANYYVQDGYTLKGVEKVFIAALLTVSVASICILLILCVMFVRDSQELPTHVQATARMSRRSVRAMPCVVYNPTVDPSDTNNTCVICLEDYARGEKLRLLPCNHKFHVQCIDKWLTTERSFCPICKHDARKKKQSPPVSASNPILPPPIVVTPANTGFTCFIPFWNYQSSTNHASSSHALQRGPSPNFGSVDSAPPLNLPV</sequence>
<dbReference type="InterPro" id="IPR001841">
    <property type="entry name" value="Znf_RING"/>
</dbReference>
<protein>
    <recommendedName>
        <fullName evidence="3">RING-type E3 ubiquitin transferase</fullName>
        <ecNumber evidence="3">2.3.2.27</ecNumber>
    </recommendedName>
</protein>
<dbReference type="Proteomes" id="UP001151287">
    <property type="component" value="Unassembled WGS sequence"/>
</dbReference>
<evidence type="ECO:0000256" key="11">
    <source>
        <dbReference type="ARBA" id="ARBA00023136"/>
    </source>
</evidence>
<accession>A0A9Q0C210</accession>
<dbReference type="SMART" id="SM00184">
    <property type="entry name" value="RING"/>
    <property type="match status" value="1"/>
</dbReference>
<keyword evidence="10 16" id="KW-1133">Transmembrane helix</keyword>
<dbReference type="SUPFAM" id="SSF52025">
    <property type="entry name" value="PA domain"/>
    <property type="match status" value="1"/>
</dbReference>
<dbReference type="EMBL" id="JAMQYH010000005">
    <property type="protein sequence ID" value="KAJ1685834.1"/>
    <property type="molecule type" value="Genomic_DNA"/>
</dbReference>
<dbReference type="SUPFAM" id="SSF57850">
    <property type="entry name" value="RING/U-box"/>
    <property type="match status" value="1"/>
</dbReference>
<feature type="domain" description="RING-type" evidence="17">
    <location>
        <begin position="239"/>
        <end position="281"/>
    </location>
</feature>
<evidence type="ECO:0000256" key="14">
    <source>
        <dbReference type="PROSITE-ProRule" id="PRU00175"/>
    </source>
</evidence>
<keyword evidence="12" id="KW-0325">Glycoprotein</keyword>
<name>A0A9Q0C210_9POAL</name>